<name>A0A1V2HZ48_9ACTN</name>
<dbReference type="InterPro" id="IPR057326">
    <property type="entry name" value="KR_dom"/>
</dbReference>
<dbReference type="Pfam" id="PF00106">
    <property type="entry name" value="adh_short"/>
    <property type="match status" value="1"/>
</dbReference>
<evidence type="ECO:0000256" key="1">
    <source>
        <dbReference type="ARBA" id="ARBA00006484"/>
    </source>
</evidence>
<dbReference type="InterPro" id="IPR036291">
    <property type="entry name" value="NAD(P)-bd_dom_sf"/>
</dbReference>
<keyword evidence="2" id="KW-0521">NADP</keyword>
<evidence type="ECO:0000259" key="6">
    <source>
        <dbReference type="SMART" id="SM00822"/>
    </source>
</evidence>
<proteinExistence type="inferred from homology"/>
<dbReference type="PANTHER" id="PTHR43391">
    <property type="entry name" value="RETINOL DEHYDROGENASE-RELATED"/>
    <property type="match status" value="1"/>
</dbReference>
<reference evidence="8" key="1">
    <citation type="submission" date="2016-10" db="EMBL/GenBank/DDBJ databases">
        <title>Frankia sp. NRRL B-16386 Genome sequencing.</title>
        <authorList>
            <person name="Ghodhbane-Gtari F."/>
            <person name="Swanson E."/>
            <person name="Gueddou A."/>
            <person name="Hezbri K."/>
            <person name="Ktari K."/>
            <person name="Nouioui I."/>
            <person name="Morris K."/>
            <person name="Simpson S."/>
            <person name="Abebe-Akele F."/>
            <person name="Thomas K."/>
            <person name="Gtari M."/>
            <person name="Tisa L.S."/>
        </authorList>
    </citation>
    <scope>NUCLEOTIDE SEQUENCE [LARGE SCALE GENOMIC DNA]</scope>
    <source>
        <strain evidence="8">NRRL B-16386</strain>
    </source>
</reference>
<feature type="domain" description="Ketoreductase" evidence="6">
    <location>
        <begin position="7"/>
        <end position="159"/>
    </location>
</feature>
<protein>
    <submittedName>
        <fullName evidence="7">Short-chain dehydrogenase</fullName>
    </submittedName>
</protein>
<organism evidence="7 8">
    <name type="scientific">Pseudofrankia asymbiotica</name>
    <dbReference type="NCBI Taxonomy" id="1834516"/>
    <lineage>
        <taxon>Bacteria</taxon>
        <taxon>Bacillati</taxon>
        <taxon>Actinomycetota</taxon>
        <taxon>Actinomycetes</taxon>
        <taxon>Frankiales</taxon>
        <taxon>Frankiaceae</taxon>
        <taxon>Pseudofrankia</taxon>
    </lineage>
</organism>
<dbReference type="SMART" id="SM00822">
    <property type="entry name" value="PKS_KR"/>
    <property type="match status" value="1"/>
</dbReference>
<evidence type="ECO:0000256" key="2">
    <source>
        <dbReference type="ARBA" id="ARBA00022857"/>
    </source>
</evidence>
<dbReference type="RefSeq" id="WP_076822874.1">
    <property type="nucleotide sequence ID" value="NZ_MOMC01000126.1"/>
</dbReference>
<dbReference type="SUPFAM" id="SSF51735">
    <property type="entry name" value="NAD(P)-binding Rossmann-fold domains"/>
    <property type="match status" value="1"/>
</dbReference>
<dbReference type="EMBL" id="MOMC01000126">
    <property type="protein sequence ID" value="ONH22011.1"/>
    <property type="molecule type" value="Genomic_DNA"/>
</dbReference>
<dbReference type="STRING" id="1834516.BL253_37015"/>
<dbReference type="OrthoDB" id="4690547at2"/>
<dbReference type="PRINTS" id="PR00080">
    <property type="entry name" value="SDRFAMILY"/>
</dbReference>
<gene>
    <name evidence="7" type="ORF">BL253_37015</name>
</gene>
<evidence type="ECO:0000313" key="7">
    <source>
        <dbReference type="EMBL" id="ONH22011.1"/>
    </source>
</evidence>
<dbReference type="FunFam" id="3.40.50.720:FF:000084">
    <property type="entry name" value="Short-chain dehydrogenase reductase"/>
    <property type="match status" value="1"/>
</dbReference>
<keyword evidence="3" id="KW-0560">Oxidoreductase</keyword>
<dbReference type="Proteomes" id="UP000188929">
    <property type="component" value="Unassembled WGS sequence"/>
</dbReference>
<comment type="caution">
    <text evidence="7">The sequence shown here is derived from an EMBL/GenBank/DDBJ whole genome shotgun (WGS) entry which is preliminary data.</text>
</comment>
<evidence type="ECO:0000256" key="5">
    <source>
        <dbReference type="SAM" id="MobiDB-lite"/>
    </source>
</evidence>
<dbReference type="CDD" id="cd05233">
    <property type="entry name" value="SDR_c"/>
    <property type="match status" value="1"/>
</dbReference>
<comment type="similarity">
    <text evidence="1 4">Belongs to the short-chain dehydrogenases/reductases (SDR) family.</text>
</comment>
<sequence length="290" mass="29472">MKIESGQVAVVTGGASGIGYALAEAFASRGLSVVLADVRPEPLGRAAETLAETHAKALAAAGAGVAAVTTDVSDPDAVQALADTTVERFGRVDVVCNNAGVVGRQAPMWEQTPQTWRWLIDVLLLGVANGVRSFAPSMIAQGQGHFLNTASAAGLMRLPLLGPYSTVKHAVVGLTETLDAELRAYAPAVGASALCPGLVDTPLVETSAAIRPDGAETSEPAAPGEDGSRKPIPGEVLTAAEVAEISIAGIEAGRVRILTHTDSFRPARARLAAVLADVDQAAASRDGSAG</sequence>
<evidence type="ECO:0000256" key="3">
    <source>
        <dbReference type="ARBA" id="ARBA00023002"/>
    </source>
</evidence>
<dbReference type="Gene3D" id="3.40.50.720">
    <property type="entry name" value="NAD(P)-binding Rossmann-like Domain"/>
    <property type="match status" value="1"/>
</dbReference>
<dbReference type="PRINTS" id="PR00081">
    <property type="entry name" value="GDHRDH"/>
</dbReference>
<evidence type="ECO:0000313" key="8">
    <source>
        <dbReference type="Proteomes" id="UP000188929"/>
    </source>
</evidence>
<dbReference type="GO" id="GO:0016491">
    <property type="term" value="F:oxidoreductase activity"/>
    <property type="evidence" value="ECO:0007669"/>
    <property type="project" value="UniProtKB-KW"/>
</dbReference>
<dbReference type="AlphaFoldDB" id="A0A1V2HZ48"/>
<dbReference type="PANTHER" id="PTHR43391:SF14">
    <property type="entry name" value="DEHYDROGENASE_REDUCTASE SDR FAMILY PROTEIN 7-LIKE"/>
    <property type="match status" value="1"/>
</dbReference>
<accession>A0A1V2HZ48</accession>
<feature type="region of interest" description="Disordered" evidence="5">
    <location>
        <begin position="209"/>
        <end position="232"/>
    </location>
</feature>
<keyword evidence="8" id="KW-1185">Reference proteome</keyword>
<evidence type="ECO:0000256" key="4">
    <source>
        <dbReference type="RuleBase" id="RU000363"/>
    </source>
</evidence>
<dbReference type="InterPro" id="IPR002347">
    <property type="entry name" value="SDR_fam"/>
</dbReference>